<reference evidence="3" key="1">
    <citation type="submission" date="2022-10" db="EMBL/GenBank/DDBJ databases">
        <title>Genome assembly of Pristionchus species.</title>
        <authorList>
            <person name="Yoshida K."/>
            <person name="Sommer R.J."/>
        </authorList>
    </citation>
    <scope>NUCLEOTIDE SEQUENCE [LARGE SCALE GENOMIC DNA]</scope>
    <source>
        <strain evidence="3">RS5460</strain>
    </source>
</reference>
<feature type="compositionally biased region" description="Basic and acidic residues" evidence="1">
    <location>
        <begin position="79"/>
        <end position="88"/>
    </location>
</feature>
<gene>
    <name evidence="2" type="ORF">PMAYCL1PPCAC_29196</name>
</gene>
<dbReference type="Proteomes" id="UP001328107">
    <property type="component" value="Unassembled WGS sequence"/>
</dbReference>
<protein>
    <submittedName>
        <fullName evidence="2">Uncharacterized protein</fullName>
    </submittedName>
</protein>
<evidence type="ECO:0000313" key="3">
    <source>
        <dbReference type="Proteomes" id="UP001328107"/>
    </source>
</evidence>
<keyword evidence="3" id="KW-1185">Reference proteome</keyword>
<sequence length="88" mass="9618">MSINKVAPYPPQSIGDDHGLVQPSTQRCVDSSERVPPPSLQHNTSEDIINVTLDQPIPSEVPVSHPPPRQAWAPKPGLLRREPLLSSI</sequence>
<comment type="caution">
    <text evidence="2">The sequence shown here is derived from an EMBL/GenBank/DDBJ whole genome shotgun (WGS) entry which is preliminary data.</text>
</comment>
<accession>A0AAN5D8Z7</accession>
<proteinExistence type="predicted"/>
<name>A0AAN5D8Z7_9BILA</name>
<evidence type="ECO:0000313" key="2">
    <source>
        <dbReference type="EMBL" id="GMR59001.1"/>
    </source>
</evidence>
<dbReference type="EMBL" id="BTRK01000006">
    <property type="protein sequence ID" value="GMR59001.1"/>
    <property type="molecule type" value="Genomic_DNA"/>
</dbReference>
<feature type="region of interest" description="Disordered" evidence="1">
    <location>
        <begin position="1"/>
        <end position="44"/>
    </location>
</feature>
<organism evidence="2 3">
    <name type="scientific">Pristionchus mayeri</name>
    <dbReference type="NCBI Taxonomy" id="1317129"/>
    <lineage>
        <taxon>Eukaryota</taxon>
        <taxon>Metazoa</taxon>
        <taxon>Ecdysozoa</taxon>
        <taxon>Nematoda</taxon>
        <taxon>Chromadorea</taxon>
        <taxon>Rhabditida</taxon>
        <taxon>Rhabditina</taxon>
        <taxon>Diplogasteromorpha</taxon>
        <taxon>Diplogasteroidea</taxon>
        <taxon>Neodiplogasteridae</taxon>
        <taxon>Pristionchus</taxon>
    </lineage>
</organism>
<dbReference type="AlphaFoldDB" id="A0AAN5D8Z7"/>
<evidence type="ECO:0000256" key="1">
    <source>
        <dbReference type="SAM" id="MobiDB-lite"/>
    </source>
</evidence>
<feature type="region of interest" description="Disordered" evidence="1">
    <location>
        <begin position="57"/>
        <end position="88"/>
    </location>
</feature>